<comment type="caution">
    <text evidence="3">The sequence shown here is derived from an EMBL/GenBank/DDBJ whole genome shotgun (WGS) entry which is preliminary data.</text>
</comment>
<evidence type="ECO:0000256" key="1">
    <source>
        <dbReference type="SAM" id="MobiDB-lite"/>
    </source>
</evidence>
<feature type="region of interest" description="Disordered" evidence="1">
    <location>
        <begin position="86"/>
        <end position="126"/>
    </location>
</feature>
<sequence length="126" mass="13972">MKSEIWEVMNQVQQYWHPFSTFVIIGTIAVFGLFSVIGLGGPQHTQTTQLMGYIVCILVSSLVTIYFSCVPKVTILYAGQRARGRRGLSGVDAEIDRGSGYTPRFDAESDCGSGTVHRDRHDDEPE</sequence>
<feature type="transmembrane region" description="Helical" evidence="2">
    <location>
        <begin position="21"/>
        <end position="40"/>
    </location>
</feature>
<reference evidence="3" key="1">
    <citation type="journal article" date="2014" name="Int. J. Syst. Evol. Microbiol.">
        <title>Complete genome sequence of Corynebacterium casei LMG S-19264T (=DSM 44701T), isolated from a smear-ripened cheese.</title>
        <authorList>
            <consortium name="US DOE Joint Genome Institute (JGI-PGF)"/>
            <person name="Walter F."/>
            <person name="Albersmeier A."/>
            <person name="Kalinowski J."/>
            <person name="Ruckert C."/>
        </authorList>
    </citation>
    <scope>NUCLEOTIDE SEQUENCE</scope>
    <source>
        <strain evidence="3">JCM 19596</strain>
    </source>
</reference>
<dbReference type="AlphaFoldDB" id="A0A830F877"/>
<reference evidence="3" key="2">
    <citation type="submission" date="2020-09" db="EMBL/GenBank/DDBJ databases">
        <authorList>
            <person name="Sun Q."/>
            <person name="Ohkuma M."/>
        </authorList>
    </citation>
    <scope>NUCLEOTIDE SEQUENCE</scope>
    <source>
        <strain evidence="3">JCM 19596</strain>
    </source>
</reference>
<keyword evidence="2" id="KW-0812">Transmembrane</keyword>
<keyword evidence="2" id="KW-1133">Transmembrane helix</keyword>
<keyword evidence="4" id="KW-1185">Reference proteome</keyword>
<protein>
    <submittedName>
        <fullName evidence="3">Uncharacterized protein</fullName>
    </submittedName>
</protein>
<feature type="transmembrane region" description="Helical" evidence="2">
    <location>
        <begin position="52"/>
        <end position="78"/>
    </location>
</feature>
<gene>
    <name evidence="3" type="ORF">GCM10009039_05140</name>
</gene>
<dbReference type="EMBL" id="BMPG01000001">
    <property type="protein sequence ID" value="GGL49965.1"/>
    <property type="molecule type" value="Genomic_DNA"/>
</dbReference>
<feature type="compositionally biased region" description="Basic and acidic residues" evidence="1">
    <location>
        <begin position="116"/>
        <end position="126"/>
    </location>
</feature>
<organism evidence="3 4">
    <name type="scientific">Halocalculus aciditolerans</name>
    <dbReference type="NCBI Taxonomy" id="1383812"/>
    <lineage>
        <taxon>Archaea</taxon>
        <taxon>Methanobacteriati</taxon>
        <taxon>Methanobacteriota</taxon>
        <taxon>Stenosarchaea group</taxon>
        <taxon>Halobacteria</taxon>
        <taxon>Halobacteriales</taxon>
        <taxon>Halobacteriaceae</taxon>
        <taxon>Halocalculus</taxon>
    </lineage>
</organism>
<evidence type="ECO:0000256" key="2">
    <source>
        <dbReference type="SAM" id="Phobius"/>
    </source>
</evidence>
<evidence type="ECO:0000313" key="3">
    <source>
        <dbReference type="EMBL" id="GGL49965.1"/>
    </source>
</evidence>
<dbReference type="Proteomes" id="UP000607197">
    <property type="component" value="Unassembled WGS sequence"/>
</dbReference>
<proteinExistence type="predicted"/>
<name>A0A830F877_9EURY</name>
<keyword evidence="2" id="KW-0472">Membrane</keyword>
<evidence type="ECO:0000313" key="4">
    <source>
        <dbReference type="Proteomes" id="UP000607197"/>
    </source>
</evidence>
<accession>A0A830F877</accession>